<gene>
    <name evidence="1" type="ORF">LMS43_01130</name>
</gene>
<proteinExistence type="predicted"/>
<evidence type="ECO:0008006" key="3">
    <source>
        <dbReference type="Google" id="ProtNLM"/>
    </source>
</evidence>
<sequence length="135" mass="14513">MKPSKPTLFGLSKTPPVMNLLMKRCPQCEQLSFPANAPGCAMCGTCLANSPIEPHSGVGILKGFIRLNLPLTTGLQTPVLIGELELAPGITRQAVLDVIDPNLLYPDQALQAIGVPSNEPDHYDCVFRTSNKEES</sequence>
<comment type="caution">
    <text evidence="1">The sequence shown here is derived from an EMBL/GenBank/DDBJ whole genome shotgun (WGS) entry which is preliminary data.</text>
</comment>
<dbReference type="Proteomes" id="UP001168613">
    <property type="component" value="Unassembled WGS sequence"/>
</dbReference>
<evidence type="ECO:0000313" key="2">
    <source>
        <dbReference type="Proteomes" id="UP001168613"/>
    </source>
</evidence>
<dbReference type="EMBL" id="JAJHNU010000001">
    <property type="protein sequence ID" value="MDN4119881.1"/>
    <property type="molecule type" value="Genomic_DNA"/>
</dbReference>
<reference evidence="1" key="1">
    <citation type="submission" date="2021-11" db="EMBL/GenBank/DDBJ databases">
        <title>Draft genome sequence of Alcaligenes endophyticus type strain CCUG 75668T.</title>
        <authorList>
            <person name="Salva-Serra F."/>
            <person name="Duran R.E."/>
            <person name="Seeger M."/>
            <person name="Moore E.R.B."/>
            <person name="Jaen-Luchoro D."/>
        </authorList>
    </citation>
    <scope>NUCLEOTIDE SEQUENCE</scope>
    <source>
        <strain evidence="1">CCUG 75668</strain>
    </source>
</reference>
<organism evidence="1 2">
    <name type="scientific">Alcaligenes endophyticus</name>
    <dbReference type="NCBI Taxonomy" id="1929088"/>
    <lineage>
        <taxon>Bacteria</taxon>
        <taxon>Pseudomonadati</taxon>
        <taxon>Pseudomonadota</taxon>
        <taxon>Betaproteobacteria</taxon>
        <taxon>Burkholderiales</taxon>
        <taxon>Alcaligenaceae</taxon>
        <taxon>Alcaligenes</taxon>
    </lineage>
</organism>
<dbReference type="InterPro" id="IPR012340">
    <property type="entry name" value="NA-bd_OB-fold"/>
</dbReference>
<accession>A0ABT8EF20</accession>
<dbReference type="RefSeq" id="WP_266122781.1">
    <property type="nucleotide sequence ID" value="NZ_JAJHNU010000001.1"/>
</dbReference>
<evidence type="ECO:0000313" key="1">
    <source>
        <dbReference type="EMBL" id="MDN4119881.1"/>
    </source>
</evidence>
<name>A0ABT8EF20_9BURK</name>
<keyword evidence="2" id="KW-1185">Reference proteome</keyword>
<protein>
    <recommendedName>
        <fullName evidence="3">DUF35 domain-containing protein</fullName>
    </recommendedName>
</protein>
<dbReference type="SUPFAM" id="SSF50249">
    <property type="entry name" value="Nucleic acid-binding proteins"/>
    <property type="match status" value="1"/>
</dbReference>